<reference evidence="9 10" key="1">
    <citation type="submission" date="2017-01" db="EMBL/GenBank/DDBJ databases">
        <authorList>
            <person name="Mah S.A."/>
            <person name="Swanson W.J."/>
            <person name="Moy G.W."/>
            <person name="Vacquier V.D."/>
        </authorList>
    </citation>
    <scope>NUCLEOTIDE SEQUENCE [LARGE SCALE GENOMIC DNA]</scope>
    <source>
        <strain evidence="9 10">ASpG1</strain>
    </source>
</reference>
<dbReference type="GO" id="GO:0004553">
    <property type="term" value="F:hydrolase activity, hydrolyzing O-glycosyl compounds"/>
    <property type="evidence" value="ECO:0007669"/>
    <property type="project" value="TreeGrafter"/>
</dbReference>
<dbReference type="Gene3D" id="1.50.10.10">
    <property type="match status" value="1"/>
</dbReference>
<evidence type="ECO:0000313" key="9">
    <source>
        <dbReference type="EMBL" id="SIQ34093.1"/>
    </source>
</evidence>
<evidence type="ECO:0000256" key="5">
    <source>
        <dbReference type="PIRSR" id="PIRSR036289-51"/>
    </source>
</evidence>
<feature type="domain" description="Glycoside hydrolase family 65 C-terminal" evidence="7">
    <location>
        <begin position="733"/>
        <end position="785"/>
    </location>
</feature>
<organism evidence="9 10">
    <name type="scientific">Alkalispirochaeta americana</name>
    <dbReference type="NCBI Taxonomy" id="159291"/>
    <lineage>
        <taxon>Bacteria</taxon>
        <taxon>Pseudomonadati</taxon>
        <taxon>Spirochaetota</taxon>
        <taxon>Spirochaetia</taxon>
        <taxon>Spirochaetales</taxon>
        <taxon>Spirochaetaceae</taxon>
        <taxon>Alkalispirochaeta</taxon>
    </lineage>
</organism>
<dbReference type="GO" id="GO:0005975">
    <property type="term" value="P:carbohydrate metabolic process"/>
    <property type="evidence" value="ECO:0007669"/>
    <property type="project" value="InterPro"/>
</dbReference>
<proteinExistence type="inferred from homology"/>
<dbReference type="InterPro" id="IPR012341">
    <property type="entry name" value="6hp_glycosidase-like_sf"/>
</dbReference>
<keyword evidence="3" id="KW-0808">Transferase</keyword>
<dbReference type="GO" id="GO:0016757">
    <property type="term" value="F:glycosyltransferase activity"/>
    <property type="evidence" value="ECO:0007669"/>
    <property type="project" value="UniProtKB-KW"/>
</dbReference>
<dbReference type="InterPro" id="IPR017045">
    <property type="entry name" value="Malt_Pase/Glycosyl_Hdrlase"/>
</dbReference>
<evidence type="ECO:0000259" key="7">
    <source>
        <dbReference type="Pfam" id="PF03633"/>
    </source>
</evidence>
<dbReference type="InterPro" id="IPR008928">
    <property type="entry name" value="6-hairpin_glycosidase_sf"/>
</dbReference>
<dbReference type="SUPFAM" id="SSF74650">
    <property type="entry name" value="Galactose mutarotase-like"/>
    <property type="match status" value="1"/>
</dbReference>
<evidence type="ECO:0000259" key="6">
    <source>
        <dbReference type="Pfam" id="PF03632"/>
    </source>
</evidence>
<protein>
    <submittedName>
        <fullName evidence="9">Kojibiose phosphorylase</fullName>
    </submittedName>
</protein>
<evidence type="ECO:0000256" key="4">
    <source>
        <dbReference type="PIRSR" id="PIRSR036289-50"/>
    </source>
</evidence>
<keyword evidence="2" id="KW-0328">Glycosyltransferase</keyword>
<dbReference type="SUPFAM" id="SSF48208">
    <property type="entry name" value="Six-hairpin glycosidases"/>
    <property type="match status" value="1"/>
</dbReference>
<dbReference type="InterPro" id="IPR037018">
    <property type="entry name" value="GH65_N"/>
</dbReference>
<dbReference type="InterPro" id="IPR005194">
    <property type="entry name" value="Glyco_hydro_65_C"/>
</dbReference>
<feature type="domain" description="Glycoside hydrolase family 65 N-terminal" evidence="8">
    <location>
        <begin position="31"/>
        <end position="262"/>
    </location>
</feature>
<dbReference type="Pfam" id="PF03636">
    <property type="entry name" value="Glyco_hydro_65N"/>
    <property type="match status" value="1"/>
</dbReference>
<dbReference type="Gene3D" id="2.60.420.10">
    <property type="entry name" value="Maltose phosphorylase, domain 3"/>
    <property type="match status" value="1"/>
</dbReference>
<feature type="binding site" evidence="5">
    <location>
        <begin position="627"/>
        <end position="628"/>
    </location>
    <ligand>
        <name>substrate</name>
    </ligand>
</feature>
<dbReference type="STRING" id="159291.SAMN05920897_10771"/>
<name>A0A1N6RZ07_9SPIO</name>
<keyword evidence="10" id="KW-1185">Reference proteome</keyword>
<evidence type="ECO:0000313" key="10">
    <source>
        <dbReference type="Proteomes" id="UP000186400"/>
    </source>
</evidence>
<dbReference type="Pfam" id="PF03632">
    <property type="entry name" value="Glyco_hydro_65m"/>
    <property type="match status" value="1"/>
</dbReference>
<dbReference type="PANTHER" id="PTHR11051:SF8">
    <property type="entry name" value="PROTEIN-GLUCOSYLGALACTOSYLHYDROXYLYSINE GLUCOSIDASE"/>
    <property type="match status" value="1"/>
</dbReference>
<evidence type="ECO:0000256" key="2">
    <source>
        <dbReference type="ARBA" id="ARBA00022676"/>
    </source>
</evidence>
<dbReference type="Pfam" id="PF03633">
    <property type="entry name" value="Glyco_hydro_65C"/>
    <property type="match status" value="1"/>
</dbReference>
<evidence type="ECO:0000256" key="1">
    <source>
        <dbReference type="ARBA" id="ARBA00006768"/>
    </source>
</evidence>
<dbReference type="InterPro" id="IPR005195">
    <property type="entry name" value="Glyco_hydro_65_M"/>
</dbReference>
<comment type="similarity">
    <text evidence="1">Belongs to the glycosyl hydrolase 65 family.</text>
</comment>
<evidence type="ECO:0000256" key="3">
    <source>
        <dbReference type="ARBA" id="ARBA00022679"/>
    </source>
</evidence>
<feature type="active site" description="Proton donor" evidence="4">
    <location>
        <position position="512"/>
    </location>
</feature>
<dbReference type="InterPro" id="IPR005196">
    <property type="entry name" value="Glyco_hydro_65_N"/>
</dbReference>
<dbReference type="PANTHER" id="PTHR11051">
    <property type="entry name" value="GLYCOSYL HYDROLASE-RELATED"/>
    <property type="match status" value="1"/>
</dbReference>
<dbReference type="GO" id="GO:0030246">
    <property type="term" value="F:carbohydrate binding"/>
    <property type="evidence" value="ECO:0007669"/>
    <property type="project" value="InterPro"/>
</dbReference>
<dbReference type="Gene3D" id="2.70.98.40">
    <property type="entry name" value="Glycoside hydrolase, family 65, N-terminal domain"/>
    <property type="match status" value="1"/>
</dbReference>
<evidence type="ECO:0000259" key="8">
    <source>
        <dbReference type="Pfam" id="PF03636"/>
    </source>
</evidence>
<sequence>MSIVSTVNTEMEEKVKLSEELWSETCWEIGESRFDPDQAITAGSNFMIGNGYMGYRGTFADDRAGQYPALVVTDTYDNADGTWKELVTAPNGLFTTISCQGKDILWRQGGFREYERRLAMRWGEWSARAQWDTPGILVEEERFCSYDDLHLLTSRTRITALGEVALEITTGIDGTVWSLNGDHFSSLSLEEGPDCLEASCVTGEQGYHLVLREDARLRSGPEGEIEPCRRTALDGTLCRVFQVSLREGQEVVLEKRVVLYSSNDLRDTTKITSDAARGPLPSLAEVRQAVAAGLSRAVARDWNLLREAHRRVWQERWASADIMIGGDPVAQTLIRYNLYHNVIAAPAHADHLPLGARGLSCQAYQGAAFWDQEVFNLPMFLFTEPETARRLLVYRYRTLDGARKKARDLGYRGAFYAWVSGDTGEEICPSYFFRDVLSGRRIRNHFNDWQIHVSPDIAYTVWKYVAATGDQEFLYRYGAEILFEVARFLASRVHYRPGLERYEIIRVLGPDEYHENVDNNYFTNFQAQFVCRYAVETYDTLAEEHPQTVRGLEERIGLEKSERDAWDDIARRIYIPAPDSETGLIEQFQGFFELEDTRPEVIKKRLLDPGEYWGWPNGIAVETQVSKQADVTQLFMLHPQACSREVMKANWEYYEPRTQHGSSLSYAVYAICAAWIGHGEEAYRYFLRSCTVDLLNTGKAVSGGTFIGGIHTAACGVAWQIVVSGFAGMYLTRDGFGFAPHLPPEWESLSFRLKRWGGTLEITLHRRAMTVKALPENPRDIQITLGSAEVSVAPGGQVALPLEG</sequence>
<feature type="domain" description="Glycoside hydrolase family 65 central catalytic" evidence="6">
    <location>
        <begin position="335"/>
        <end position="720"/>
    </location>
</feature>
<dbReference type="Proteomes" id="UP000186400">
    <property type="component" value="Unassembled WGS sequence"/>
</dbReference>
<dbReference type="PIRSF" id="PIRSF036289">
    <property type="entry name" value="Glycosyl_hydrolase_malt_phosph"/>
    <property type="match status" value="1"/>
</dbReference>
<gene>
    <name evidence="9" type="ORF">SAMN05920897_10771</name>
</gene>
<dbReference type="InterPro" id="IPR011013">
    <property type="entry name" value="Gal_mutarotase_sf_dom"/>
</dbReference>
<dbReference type="EMBL" id="FTMS01000007">
    <property type="protein sequence ID" value="SIQ34093.1"/>
    <property type="molecule type" value="Genomic_DNA"/>
</dbReference>
<dbReference type="AlphaFoldDB" id="A0A1N6RZ07"/>
<feature type="binding site" evidence="5">
    <location>
        <begin position="370"/>
        <end position="371"/>
    </location>
    <ligand>
        <name>substrate</name>
    </ligand>
</feature>
<accession>A0A1N6RZ07</accession>